<evidence type="ECO:0000256" key="12">
    <source>
        <dbReference type="SAM" id="Phobius"/>
    </source>
</evidence>
<evidence type="ECO:0000313" key="16">
    <source>
        <dbReference type="Proteomes" id="UP001519863"/>
    </source>
</evidence>
<dbReference type="InterPro" id="IPR036097">
    <property type="entry name" value="HisK_dim/P_sf"/>
</dbReference>
<dbReference type="PANTHER" id="PTHR45436:SF15">
    <property type="entry name" value="SENSOR HISTIDINE KINASE CUSS"/>
    <property type="match status" value="1"/>
</dbReference>
<keyword evidence="16" id="KW-1185">Reference proteome</keyword>
<dbReference type="InterPro" id="IPR003660">
    <property type="entry name" value="HAMP_dom"/>
</dbReference>
<dbReference type="Pfam" id="PF00512">
    <property type="entry name" value="HisKA"/>
    <property type="match status" value="1"/>
</dbReference>
<evidence type="ECO:0000256" key="6">
    <source>
        <dbReference type="ARBA" id="ARBA00022679"/>
    </source>
</evidence>
<dbReference type="InterPro" id="IPR003661">
    <property type="entry name" value="HisK_dim/P_dom"/>
</dbReference>
<keyword evidence="6" id="KW-0808">Transferase</keyword>
<dbReference type="PROSITE" id="PS50109">
    <property type="entry name" value="HIS_KIN"/>
    <property type="match status" value="1"/>
</dbReference>
<dbReference type="InterPro" id="IPR036890">
    <property type="entry name" value="HATPase_C_sf"/>
</dbReference>
<gene>
    <name evidence="15" type="ORF">KZ829_07095</name>
</gene>
<reference evidence="15 16" key="1">
    <citation type="journal article" date="2013" name="Antonie Van Leeuwenhoek">
        <title>Actinoplanes hulinensis sp. nov., a novel actinomycete isolated from soybean root (Glycine max (L.) Merr).</title>
        <authorList>
            <person name="Shen Y."/>
            <person name="Liu C."/>
            <person name="Wang X."/>
            <person name="Zhao J."/>
            <person name="Jia F."/>
            <person name="Zhang Y."/>
            <person name="Wang L."/>
            <person name="Yang D."/>
            <person name="Xiang W."/>
        </authorList>
    </citation>
    <scope>NUCLEOTIDE SEQUENCE [LARGE SCALE GENOMIC DNA]</scope>
    <source>
        <strain evidence="15 16">NEAU-M9</strain>
    </source>
</reference>
<dbReference type="Pfam" id="PF00672">
    <property type="entry name" value="HAMP"/>
    <property type="match status" value="1"/>
</dbReference>
<keyword evidence="9 12" id="KW-1133">Transmembrane helix</keyword>
<dbReference type="PANTHER" id="PTHR45436">
    <property type="entry name" value="SENSOR HISTIDINE KINASE YKOH"/>
    <property type="match status" value="1"/>
</dbReference>
<dbReference type="CDD" id="cd06225">
    <property type="entry name" value="HAMP"/>
    <property type="match status" value="1"/>
</dbReference>
<comment type="subcellular location">
    <subcellularLocation>
        <location evidence="3">Cell membrane</location>
    </subcellularLocation>
    <subcellularLocation>
        <location evidence="2">Membrane</location>
        <topology evidence="2">Multi-pass membrane protein</topology>
    </subcellularLocation>
</comment>
<dbReference type="InterPro" id="IPR005467">
    <property type="entry name" value="His_kinase_dom"/>
</dbReference>
<comment type="catalytic activity">
    <reaction evidence="1">
        <text>ATP + protein L-histidine = ADP + protein N-phospho-L-histidine.</text>
        <dbReference type="EC" id="2.7.13.3"/>
    </reaction>
</comment>
<evidence type="ECO:0000256" key="11">
    <source>
        <dbReference type="ARBA" id="ARBA00023136"/>
    </source>
</evidence>
<sequence>MFRSRLATVGTRFTVLYAAVFLGSGALLLAVALAFSGGSSTTTVAPFQQQSGPAAAQQRITALEERLDAVQSEQARRLVFGFAVALFVMALLSLLLGRLMAGTVLSPVRSITAVTRRISADNLHERLAVHGPDDEVKQLADTIDGLLERLEASFTAQRRFVANASHELRTPLATMRATLDVAVAKPDPAAATLVLAGKLRTQLDRVDHLLDGFLTLARAQHGGTGEAVPNDLTELTAAALRDRAAEVSARRLAVTVELPAASVVRGNPALLARLVANLVDNAVTHNVDDGWIRIAGGESELIVESGGPVFAQDQVDRLTGAFERLGAERVGSSGLGLSIVAAVVAAHQGTLELTARPDGGLRVAVRLP</sequence>
<keyword evidence="7 12" id="KW-0812">Transmembrane</keyword>
<evidence type="ECO:0000256" key="3">
    <source>
        <dbReference type="ARBA" id="ARBA00004236"/>
    </source>
</evidence>
<protein>
    <recommendedName>
        <fullName evidence="4">histidine kinase</fullName>
        <ecNumber evidence="4">2.7.13.3</ecNumber>
    </recommendedName>
</protein>
<dbReference type="InterPro" id="IPR050428">
    <property type="entry name" value="TCS_sensor_his_kinase"/>
</dbReference>
<accession>A0ABS7AZB1</accession>
<dbReference type="SUPFAM" id="SSF47384">
    <property type="entry name" value="Homodimeric domain of signal transducing histidine kinase"/>
    <property type="match status" value="1"/>
</dbReference>
<feature type="transmembrane region" description="Helical" evidence="12">
    <location>
        <begin position="12"/>
        <end position="35"/>
    </location>
</feature>
<dbReference type="Gene3D" id="6.10.340.10">
    <property type="match status" value="1"/>
</dbReference>
<dbReference type="InterPro" id="IPR003594">
    <property type="entry name" value="HATPase_dom"/>
</dbReference>
<dbReference type="SMART" id="SM00304">
    <property type="entry name" value="HAMP"/>
    <property type="match status" value="1"/>
</dbReference>
<comment type="caution">
    <text evidence="15">The sequence shown here is derived from an EMBL/GenBank/DDBJ whole genome shotgun (WGS) entry which is preliminary data.</text>
</comment>
<dbReference type="Pfam" id="PF02518">
    <property type="entry name" value="HATPase_c"/>
    <property type="match status" value="1"/>
</dbReference>
<evidence type="ECO:0000256" key="10">
    <source>
        <dbReference type="ARBA" id="ARBA00023012"/>
    </source>
</evidence>
<evidence type="ECO:0000259" key="13">
    <source>
        <dbReference type="PROSITE" id="PS50109"/>
    </source>
</evidence>
<keyword evidence="11 12" id="KW-0472">Membrane</keyword>
<organism evidence="15 16">
    <name type="scientific">Actinoplanes hulinensis</name>
    <dbReference type="NCBI Taxonomy" id="1144547"/>
    <lineage>
        <taxon>Bacteria</taxon>
        <taxon>Bacillati</taxon>
        <taxon>Actinomycetota</taxon>
        <taxon>Actinomycetes</taxon>
        <taxon>Micromonosporales</taxon>
        <taxon>Micromonosporaceae</taxon>
        <taxon>Actinoplanes</taxon>
    </lineage>
</organism>
<dbReference type="GO" id="GO:0016301">
    <property type="term" value="F:kinase activity"/>
    <property type="evidence" value="ECO:0007669"/>
    <property type="project" value="UniProtKB-KW"/>
</dbReference>
<feature type="transmembrane region" description="Helical" evidence="12">
    <location>
        <begin position="78"/>
        <end position="101"/>
    </location>
</feature>
<dbReference type="SMART" id="SM00387">
    <property type="entry name" value="HATPase_c"/>
    <property type="match status" value="1"/>
</dbReference>
<evidence type="ECO:0000256" key="4">
    <source>
        <dbReference type="ARBA" id="ARBA00012438"/>
    </source>
</evidence>
<keyword evidence="8 15" id="KW-0418">Kinase</keyword>
<dbReference type="Proteomes" id="UP001519863">
    <property type="component" value="Unassembled WGS sequence"/>
</dbReference>
<dbReference type="RefSeq" id="WP_220143040.1">
    <property type="nucleotide sequence ID" value="NZ_JAHXZI010000003.1"/>
</dbReference>
<dbReference type="Gene3D" id="3.30.565.10">
    <property type="entry name" value="Histidine kinase-like ATPase, C-terminal domain"/>
    <property type="match status" value="1"/>
</dbReference>
<dbReference type="SUPFAM" id="SSF158472">
    <property type="entry name" value="HAMP domain-like"/>
    <property type="match status" value="1"/>
</dbReference>
<dbReference type="CDD" id="cd00082">
    <property type="entry name" value="HisKA"/>
    <property type="match status" value="1"/>
</dbReference>
<evidence type="ECO:0000259" key="14">
    <source>
        <dbReference type="PROSITE" id="PS50885"/>
    </source>
</evidence>
<keyword evidence="10" id="KW-0902">Two-component regulatory system</keyword>
<evidence type="ECO:0000256" key="7">
    <source>
        <dbReference type="ARBA" id="ARBA00022692"/>
    </source>
</evidence>
<evidence type="ECO:0000256" key="5">
    <source>
        <dbReference type="ARBA" id="ARBA00022553"/>
    </source>
</evidence>
<dbReference type="EMBL" id="JAHXZI010000003">
    <property type="protein sequence ID" value="MBW6433509.1"/>
    <property type="molecule type" value="Genomic_DNA"/>
</dbReference>
<keyword evidence="5" id="KW-0597">Phosphoprotein</keyword>
<evidence type="ECO:0000256" key="1">
    <source>
        <dbReference type="ARBA" id="ARBA00000085"/>
    </source>
</evidence>
<evidence type="ECO:0000313" key="15">
    <source>
        <dbReference type="EMBL" id="MBW6433509.1"/>
    </source>
</evidence>
<evidence type="ECO:0000256" key="2">
    <source>
        <dbReference type="ARBA" id="ARBA00004141"/>
    </source>
</evidence>
<dbReference type="SUPFAM" id="SSF55874">
    <property type="entry name" value="ATPase domain of HSP90 chaperone/DNA topoisomerase II/histidine kinase"/>
    <property type="match status" value="1"/>
</dbReference>
<dbReference type="PROSITE" id="PS50885">
    <property type="entry name" value="HAMP"/>
    <property type="match status" value="1"/>
</dbReference>
<dbReference type="SMART" id="SM00388">
    <property type="entry name" value="HisKA"/>
    <property type="match status" value="1"/>
</dbReference>
<name>A0ABS7AZB1_9ACTN</name>
<dbReference type="EC" id="2.7.13.3" evidence="4"/>
<feature type="domain" description="HAMP" evidence="14">
    <location>
        <begin position="102"/>
        <end position="155"/>
    </location>
</feature>
<feature type="domain" description="Histidine kinase" evidence="13">
    <location>
        <begin position="163"/>
        <end position="368"/>
    </location>
</feature>
<evidence type="ECO:0000256" key="9">
    <source>
        <dbReference type="ARBA" id="ARBA00022989"/>
    </source>
</evidence>
<evidence type="ECO:0000256" key="8">
    <source>
        <dbReference type="ARBA" id="ARBA00022777"/>
    </source>
</evidence>
<dbReference type="Gene3D" id="1.10.287.130">
    <property type="match status" value="1"/>
</dbReference>
<proteinExistence type="predicted"/>